<evidence type="ECO:0000256" key="9">
    <source>
        <dbReference type="RuleBase" id="RU003684"/>
    </source>
</evidence>
<dbReference type="EC" id="3.5.3.8" evidence="5 6"/>
<sequence length="300" mass="31400">MDVIDREPVRWKGREDGPGAEHARWHHIVTVAPGDVAIVGFASDEGVRRNHGRLGAAEGPTALRTMLANLADPGRPVTDLGDVVVADGNLEAGQARLGAVVGGLLDREALPLVLGGGHAVAYGSGLGWTDRSETWGVLNLDAHLDLRQAPIATSGTPFRQLADDLAAAGRPFHYSVIGVSRPSNTRALFDTADRLGVEILYDVDTDATSAVAAAEALLSRVDRVHLTLDLDVLPAAVAPGVSAPAAFGVAPAVILAVLRTVAASGRLGLFEVAELNPLFDVDARTARIAARFVDEVVRHL</sequence>
<dbReference type="SUPFAM" id="SSF52768">
    <property type="entry name" value="Arginase/deacetylase"/>
    <property type="match status" value="1"/>
</dbReference>
<dbReference type="GO" id="GO:0033389">
    <property type="term" value="P:putrescine biosynthetic process from arginine, via agmatine"/>
    <property type="evidence" value="ECO:0007669"/>
    <property type="project" value="TreeGrafter"/>
</dbReference>
<feature type="binding site" evidence="5">
    <location>
        <position position="229"/>
    </location>
    <ligand>
        <name>Mn(2+)</name>
        <dbReference type="ChEBI" id="CHEBI:29035"/>
        <label>2</label>
    </ligand>
</feature>
<dbReference type="Pfam" id="PF00491">
    <property type="entry name" value="Arginase"/>
    <property type="match status" value="1"/>
</dbReference>
<dbReference type="GO" id="GO:0019556">
    <property type="term" value="P:L-histidine catabolic process to glutamate and formamide"/>
    <property type="evidence" value="ECO:0007669"/>
    <property type="project" value="UniProtKB-UniRule"/>
</dbReference>
<dbReference type="PROSITE" id="PS51409">
    <property type="entry name" value="ARGINASE_2"/>
    <property type="match status" value="1"/>
</dbReference>
<keyword evidence="2 5" id="KW-0378">Hydrolase</keyword>
<dbReference type="OrthoDB" id="9789727at2"/>
<evidence type="ECO:0000256" key="1">
    <source>
        <dbReference type="ARBA" id="ARBA00022723"/>
    </source>
</evidence>
<dbReference type="PANTHER" id="PTHR11358:SF35">
    <property type="entry name" value="FORMIMIDOYLGLUTAMASE"/>
    <property type="match status" value="1"/>
</dbReference>
<reference evidence="10 11" key="1">
    <citation type="submission" date="2018-02" db="EMBL/GenBank/DDBJ databases">
        <authorList>
            <person name="Cohen D.B."/>
            <person name="Kent A.D."/>
        </authorList>
    </citation>
    <scope>NUCLEOTIDE SEQUENCE [LARGE SCALE GENOMIC DNA]</scope>
    <source>
        <strain evidence="10">1</strain>
    </source>
</reference>
<dbReference type="PROSITE" id="PS01053">
    <property type="entry name" value="ARGINASE_1"/>
    <property type="match status" value="1"/>
</dbReference>
<feature type="binding site" evidence="7">
    <location>
        <position position="143"/>
    </location>
    <ligand>
        <name>Mn(2+)</name>
        <dbReference type="ChEBI" id="CHEBI:29035"/>
        <label>1</label>
    </ligand>
</feature>
<dbReference type="GO" id="GO:0008783">
    <property type="term" value="F:agmatinase activity"/>
    <property type="evidence" value="ECO:0007669"/>
    <property type="project" value="TreeGrafter"/>
</dbReference>
<dbReference type="GO" id="GO:0030145">
    <property type="term" value="F:manganese ion binding"/>
    <property type="evidence" value="ECO:0007669"/>
    <property type="project" value="UniProtKB-UniRule"/>
</dbReference>
<organism evidence="10 11">
    <name type="scientific">Micropruina glycogenica</name>
    <dbReference type="NCBI Taxonomy" id="75385"/>
    <lineage>
        <taxon>Bacteria</taxon>
        <taxon>Bacillati</taxon>
        <taxon>Actinomycetota</taxon>
        <taxon>Actinomycetes</taxon>
        <taxon>Propionibacteriales</taxon>
        <taxon>Nocardioidaceae</taxon>
        <taxon>Micropruina</taxon>
    </lineage>
</organism>
<keyword evidence="3 5" id="KW-0369">Histidine metabolism</keyword>
<feature type="binding site" evidence="5">
    <location>
        <position position="231"/>
    </location>
    <ligand>
        <name>Mn(2+)</name>
        <dbReference type="ChEBI" id="CHEBI:29035"/>
        <label>2</label>
    </ligand>
</feature>
<comment type="catalytic activity">
    <reaction evidence="5">
        <text>N-formimidoyl-L-glutamate + H2O = formamide + L-glutamate</text>
        <dbReference type="Rhea" id="RHEA:22492"/>
        <dbReference type="ChEBI" id="CHEBI:15377"/>
        <dbReference type="ChEBI" id="CHEBI:16397"/>
        <dbReference type="ChEBI" id="CHEBI:29985"/>
        <dbReference type="ChEBI" id="CHEBI:58928"/>
        <dbReference type="EC" id="3.5.3.8"/>
    </reaction>
</comment>
<dbReference type="UniPathway" id="UPA00379">
    <property type="reaction ID" value="UER00552"/>
</dbReference>
<comment type="function">
    <text evidence="5">Catalyzes the conversion of N-formimidoyl-L-glutamate to L-glutamate and formamide.</text>
</comment>
<dbReference type="Gene3D" id="3.40.800.10">
    <property type="entry name" value="Ureohydrolase domain"/>
    <property type="match status" value="1"/>
</dbReference>
<dbReference type="PANTHER" id="PTHR11358">
    <property type="entry name" value="ARGINASE/AGMATINASE"/>
    <property type="match status" value="1"/>
</dbReference>
<dbReference type="CDD" id="cd09988">
    <property type="entry name" value="Formimidoylglutamase"/>
    <property type="match status" value="1"/>
</dbReference>
<comment type="pathway">
    <text evidence="5">Amino-acid degradation; L-histidine degradation into L-glutamate; L-glutamate from N-formimidoyl-L-glutamate (hydrolase route): step 1/1.</text>
</comment>
<evidence type="ECO:0000313" key="11">
    <source>
        <dbReference type="Proteomes" id="UP000238164"/>
    </source>
</evidence>
<evidence type="ECO:0000256" key="2">
    <source>
        <dbReference type="ARBA" id="ARBA00022801"/>
    </source>
</evidence>
<evidence type="ECO:0000256" key="8">
    <source>
        <dbReference type="PROSITE-ProRule" id="PRU00742"/>
    </source>
</evidence>
<comment type="similarity">
    <text evidence="5 8 9">Belongs to the arginase family.</text>
</comment>
<dbReference type="PIRSF" id="PIRSF036979">
    <property type="entry name" value="Arginase"/>
    <property type="match status" value="1"/>
</dbReference>
<dbReference type="NCBIfam" id="TIGR01227">
    <property type="entry name" value="hutG"/>
    <property type="match status" value="1"/>
</dbReference>
<feature type="binding site" evidence="5 7">
    <location>
        <position position="145"/>
    </location>
    <ligand>
        <name>Mn(2+)</name>
        <dbReference type="ChEBI" id="CHEBI:29035"/>
        <label>1</label>
    </ligand>
</feature>
<feature type="binding site" evidence="7">
    <location>
        <position position="231"/>
    </location>
    <ligand>
        <name>Mn(2+)</name>
        <dbReference type="ChEBI" id="CHEBI:29035"/>
        <label>1</label>
    </ligand>
</feature>
<gene>
    <name evidence="5 10" type="primary">hutG</name>
    <name evidence="10" type="ORF">MPLG2_0315</name>
</gene>
<dbReference type="Proteomes" id="UP000238164">
    <property type="component" value="Chromosome 1"/>
</dbReference>
<evidence type="ECO:0000256" key="6">
    <source>
        <dbReference type="NCBIfam" id="TIGR01227"/>
    </source>
</evidence>
<evidence type="ECO:0000313" key="10">
    <source>
        <dbReference type="EMBL" id="SPD85351.1"/>
    </source>
</evidence>
<feature type="binding site" evidence="5">
    <location>
        <position position="141"/>
    </location>
    <ligand>
        <name>Mn(2+)</name>
        <dbReference type="ChEBI" id="CHEBI:29035"/>
        <label>2</label>
    </ligand>
</feature>
<dbReference type="EMBL" id="LT985188">
    <property type="protein sequence ID" value="SPD85351.1"/>
    <property type="molecule type" value="Genomic_DNA"/>
</dbReference>
<feature type="binding site" evidence="5 7">
    <location>
        <position position="118"/>
    </location>
    <ligand>
        <name>Mn(2+)</name>
        <dbReference type="ChEBI" id="CHEBI:29035"/>
        <label>1</label>
    </ligand>
</feature>
<evidence type="ECO:0000256" key="5">
    <source>
        <dbReference type="HAMAP-Rule" id="MF_00737"/>
    </source>
</evidence>
<dbReference type="GO" id="GO:0050415">
    <property type="term" value="F:formimidoylglutamase activity"/>
    <property type="evidence" value="ECO:0007669"/>
    <property type="project" value="UniProtKB-UniRule"/>
</dbReference>
<comment type="cofactor">
    <cofactor evidence="5 7">
        <name>Mn(2+)</name>
        <dbReference type="ChEBI" id="CHEBI:29035"/>
    </cofactor>
    <text evidence="5 7">Binds 2 manganese ions per subunit.</text>
</comment>
<proteinExistence type="inferred from homology"/>
<dbReference type="InterPro" id="IPR005923">
    <property type="entry name" value="HutG"/>
</dbReference>
<dbReference type="KEGG" id="mgg:MPLG2_0315"/>
<evidence type="ECO:0000256" key="7">
    <source>
        <dbReference type="PIRSR" id="PIRSR036979-1"/>
    </source>
</evidence>
<dbReference type="RefSeq" id="WP_105184608.1">
    <property type="nucleotide sequence ID" value="NZ_BAAAGO010000025.1"/>
</dbReference>
<dbReference type="AlphaFoldDB" id="A0A2N9JB26"/>
<accession>A0A2N9JB26</accession>
<dbReference type="HAMAP" id="MF_00737">
    <property type="entry name" value="Formimidoylglutam"/>
    <property type="match status" value="1"/>
</dbReference>
<protein>
    <recommendedName>
        <fullName evidence="5 6">Formimidoylglutamase</fullName>
        <ecNumber evidence="5 6">3.5.3.8</ecNumber>
    </recommendedName>
    <alternativeName>
        <fullName evidence="5">Formiminoglutamase</fullName>
    </alternativeName>
    <alternativeName>
        <fullName evidence="5">Formiminoglutamate hydrolase</fullName>
    </alternativeName>
</protein>
<evidence type="ECO:0000256" key="3">
    <source>
        <dbReference type="ARBA" id="ARBA00022808"/>
    </source>
</evidence>
<dbReference type="InterPro" id="IPR020855">
    <property type="entry name" value="Ureohydrolase_Mn_BS"/>
</dbReference>
<keyword evidence="4 5" id="KW-0464">Manganese</keyword>
<feature type="binding site" evidence="5 7">
    <location>
        <position position="229"/>
    </location>
    <ligand>
        <name>Mn(2+)</name>
        <dbReference type="ChEBI" id="CHEBI:29035"/>
        <label>1</label>
    </ligand>
</feature>
<name>A0A2N9JB26_9ACTN</name>
<dbReference type="InterPro" id="IPR006035">
    <property type="entry name" value="Ureohydrolase"/>
</dbReference>
<dbReference type="GO" id="GO:0019557">
    <property type="term" value="P:L-histidine catabolic process to glutamate and formate"/>
    <property type="evidence" value="ECO:0007669"/>
    <property type="project" value="UniProtKB-UniPathway"/>
</dbReference>
<evidence type="ECO:0000256" key="4">
    <source>
        <dbReference type="ARBA" id="ARBA00023211"/>
    </source>
</evidence>
<keyword evidence="11" id="KW-1185">Reference proteome</keyword>
<dbReference type="InterPro" id="IPR023696">
    <property type="entry name" value="Ureohydrolase_dom_sf"/>
</dbReference>
<feature type="binding site" evidence="5 7">
    <location>
        <position position="141"/>
    </location>
    <ligand>
        <name>Mn(2+)</name>
        <dbReference type="ChEBI" id="CHEBI:29035"/>
        <label>1</label>
    </ligand>
</feature>
<feature type="binding site" evidence="5">
    <location>
        <position position="143"/>
    </location>
    <ligand>
        <name>Mn(2+)</name>
        <dbReference type="ChEBI" id="CHEBI:29035"/>
        <label>2</label>
    </ligand>
</feature>
<keyword evidence="1 5" id="KW-0479">Metal-binding</keyword>